<dbReference type="InterPro" id="IPR054416">
    <property type="entry name" value="GST_UstS-like_C"/>
</dbReference>
<protein>
    <recommendedName>
        <fullName evidence="5">GST N-terminal domain-containing protein</fullName>
    </recommendedName>
</protein>
<dbReference type="Pfam" id="PF13409">
    <property type="entry name" value="GST_N_2"/>
    <property type="match status" value="1"/>
</dbReference>
<feature type="domain" description="Glutathione S-transferase UstS-like C-terminal" evidence="2">
    <location>
        <begin position="160"/>
        <end position="249"/>
    </location>
</feature>
<dbReference type="Gene3D" id="3.40.30.10">
    <property type="entry name" value="Glutaredoxin"/>
    <property type="match status" value="1"/>
</dbReference>
<sequence length="253" mass="29009">MDTSKPVIFYDVLSGPPLRPYAINPWRTRFALNAKQLHYRTEWVDFTEIETVRKRLGVAPVAKNPDGSELYTLPMIHDQANSVLLGDSFEIAVYLDKKYQNSGLSLFPDSASVELARTVHRIIDTHFRQFFGLLAMGMPLPPETVKVATAEFARRAGVEKWEDLWFEGELRVQKLAEFRDACESVAKLYKVNEDGTQGPFFEGRTSPVYADLIVAGWMRTLKSDLREWEDFTMWQGGLWGRVYSETEKFAQAK</sequence>
<dbReference type="SUPFAM" id="SSF52833">
    <property type="entry name" value="Thioredoxin-like"/>
    <property type="match status" value="1"/>
</dbReference>
<dbReference type="InterPro" id="IPR004045">
    <property type="entry name" value="Glutathione_S-Trfase_N"/>
</dbReference>
<keyword evidence="4" id="KW-1185">Reference proteome</keyword>
<accession>A0ABR3FAQ1</accession>
<evidence type="ECO:0000313" key="4">
    <source>
        <dbReference type="Proteomes" id="UP001465976"/>
    </source>
</evidence>
<evidence type="ECO:0008006" key="5">
    <source>
        <dbReference type="Google" id="ProtNLM"/>
    </source>
</evidence>
<evidence type="ECO:0000259" key="1">
    <source>
        <dbReference type="Pfam" id="PF13409"/>
    </source>
</evidence>
<feature type="domain" description="GST N-terminal" evidence="1">
    <location>
        <begin position="25"/>
        <end position="97"/>
    </location>
</feature>
<evidence type="ECO:0000259" key="2">
    <source>
        <dbReference type="Pfam" id="PF22041"/>
    </source>
</evidence>
<dbReference type="Proteomes" id="UP001465976">
    <property type="component" value="Unassembled WGS sequence"/>
</dbReference>
<reference evidence="3 4" key="1">
    <citation type="submission" date="2024-02" db="EMBL/GenBank/DDBJ databases">
        <title>A draft genome for the cacao thread blight pathogen Marasmius crinis-equi.</title>
        <authorList>
            <person name="Cohen S.P."/>
            <person name="Baruah I.K."/>
            <person name="Amoako-Attah I."/>
            <person name="Bukari Y."/>
            <person name="Meinhardt L.W."/>
            <person name="Bailey B.A."/>
        </authorList>
    </citation>
    <scope>NUCLEOTIDE SEQUENCE [LARGE SCALE GENOMIC DNA]</scope>
    <source>
        <strain evidence="3 4">GH-76</strain>
    </source>
</reference>
<evidence type="ECO:0000313" key="3">
    <source>
        <dbReference type="EMBL" id="KAL0572169.1"/>
    </source>
</evidence>
<dbReference type="EMBL" id="JBAHYK010000661">
    <property type="protein sequence ID" value="KAL0572169.1"/>
    <property type="molecule type" value="Genomic_DNA"/>
</dbReference>
<dbReference type="InterPro" id="IPR036249">
    <property type="entry name" value="Thioredoxin-like_sf"/>
</dbReference>
<dbReference type="Gene3D" id="1.20.1050.10">
    <property type="match status" value="1"/>
</dbReference>
<proteinExistence type="predicted"/>
<name>A0ABR3FAQ1_9AGAR</name>
<organism evidence="3 4">
    <name type="scientific">Marasmius crinis-equi</name>
    <dbReference type="NCBI Taxonomy" id="585013"/>
    <lineage>
        <taxon>Eukaryota</taxon>
        <taxon>Fungi</taxon>
        <taxon>Dikarya</taxon>
        <taxon>Basidiomycota</taxon>
        <taxon>Agaricomycotina</taxon>
        <taxon>Agaricomycetes</taxon>
        <taxon>Agaricomycetidae</taxon>
        <taxon>Agaricales</taxon>
        <taxon>Marasmiineae</taxon>
        <taxon>Marasmiaceae</taxon>
        <taxon>Marasmius</taxon>
    </lineage>
</organism>
<dbReference type="Pfam" id="PF22041">
    <property type="entry name" value="GST_C_7"/>
    <property type="match status" value="1"/>
</dbReference>
<comment type="caution">
    <text evidence="3">The sequence shown here is derived from an EMBL/GenBank/DDBJ whole genome shotgun (WGS) entry which is preliminary data.</text>
</comment>
<gene>
    <name evidence="3" type="ORF">V5O48_009797</name>
</gene>